<comment type="caution">
    <text evidence="1">The sequence shown here is derived from an EMBL/GenBank/DDBJ whole genome shotgun (WGS) entry which is preliminary data.</text>
</comment>
<proteinExistence type="predicted"/>
<dbReference type="Pfam" id="PF12686">
    <property type="entry name" value="DUF3800"/>
    <property type="match status" value="1"/>
</dbReference>
<keyword evidence="2" id="KW-1185">Reference proteome</keyword>
<organism evidence="1 2">
    <name type="scientific">Stutzerimonas kunmingensis</name>
    <dbReference type="NCBI Taxonomy" id="1211807"/>
    <lineage>
        <taxon>Bacteria</taxon>
        <taxon>Pseudomonadati</taxon>
        <taxon>Pseudomonadota</taxon>
        <taxon>Gammaproteobacteria</taxon>
        <taxon>Pseudomonadales</taxon>
        <taxon>Pseudomonadaceae</taxon>
        <taxon>Stutzerimonas</taxon>
    </lineage>
</organism>
<protein>
    <submittedName>
        <fullName evidence="1">DUF3800 domain-containing protein</fullName>
    </submittedName>
</protein>
<evidence type="ECO:0000313" key="2">
    <source>
        <dbReference type="Proteomes" id="UP001138989"/>
    </source>
</evidence>
<dbReference type="RefSeq" id="WP_230697827.1">
    <property type="nucleotide sequence ID" value="NZ_DAMCIT010000003.1"/>
</dbReference>
<gene>
    <name evidence="1" type="ORF">K7H17_18260</name>
</gene>
<reference evidence="1" key="1">
    <citation type="submission" date="2021-08" db="EMBL/GenBank/DDBJ databases">
        <title>Isolation and characterization of neutrophilic mixotrophic iron-oxidizing bacteria from deep-sea hydrothermal vents.</title>
        <authorList>
            <person name="He Y."/>
        </authorList>
    </citation>
    <scope>NUCLEOTIDE SEQUENCE</scope>
    <source>
        <strain evidence="1">IOP_13</strain>
    </source>
</reference>
<evidence type="ECO:0000313" key="1">
    <source>
        <dbReference type="EMBL" id="MCD1609801.1"/>
    </source>
</evidence>
<dbReference type="EMBL" id="JAINWF010000012">
    <property type="protein sequence ID" value="MCD1609801.1"/>
    <property type="molecule type" value="Genomic_DNA"/>
</dbReference>
<dbReference type="AlphaFoldDB" id="A0A9X1N6H1"/>
<sequence>MYFYVDESGQTGLNLFDEAQPILYYGVLSSPKKLNIHAREHVENIRQLLDVDRLHANVLGVDKLSSICQQIDTIQRKNRICFDIYKINKVDHAAISFFDQIFDQGLNKAVPWTAYWTPLRYPLLLEVASLFDLDTLKKAWDARTGRNVAKSNAMLTDVLQVLLGRIDYIEDLRAKEIINDSLRWAVKNLDEIHYNIFDKDDLLQISPNLIGFQSVLHGIASRLERDGGKAISVIVDQQSQFNKAQKWISNFYQQAREIPMEVGPGLPVMNLQHIPDVSISCVAGTEDVGLELVDVYLWLFKRFMEDKPIGTALHKLISKQFNIGYTDQVSLAGIAERWGNYFANQPPLSTADLERGKSFRDVAEVHRKKFLKDL</sequence>
<name>A0A9X1N6H1_9GAMM</name>
<dbReference type="Proteomes" id="UP001138989">
    <property type="component" value="Unassembled WGS sequence"/>
</dbReference>
<accession>A0A9X1N6H1</accession>
<dbReference type="InterPro" id="IPR024524">
    <property type="entry name" value="DUF3800"/>
</dbReference>